<dbReference type="RefSeq" id="WP_302040344.1">
    <property type="nucleotide sequence ID" value="NZ_JAUKPO010000020.1"/>
</dbReference>
<keyword evidence="2" id="KW-1185">Reference proteome</keyword>
<dbReference type="EMBL" id="JAUKPO010000020">
    <property type="protein sequence ID" value="MDO1449540.1"/>
    <property type="molecule type" value="Genomic_DNA"/>
</dbReference>
<name>A0ABT8RBQ2_9BACT</name>
<evidence type="ECO:0000313" key="1">
    <source>
        <dbReference type="EMBL" id="MDO1449540.1"/>
    </source>
</evidence>
<sequence length="113" mass="13139">MDKTSNFKSKPKRSETEGNALWRLYMELSVIKQRELRELFRCLGISWQNFLVSDSQANKAIWDIPLRRLKVYESFFGIDLTSHRLKLPAEFKGVGDKLAIDLDAERMMLAESA</sequence>
<reference evidence="1" key="1">
    <citation type="submission" date="2023-07" db="EMBL/GenBank/DDBJ databases">
        <title>The genome sequence of Rhodocytophaga aerolata KACC 12507.</title>
        <authorList>
            <person name="Zhang X."/>
        </authorList>
    </citation>
    <scope>NUCLEOTIDE SEQUENCE</scope>
    <source>
        <strain evidence="1">KACC 12507</strain>
    </source>
</reference>
<proteinExistence type="predicted"/>
<accession>A0ABT8RBQ2</accession>
<protein>
    <submittedName>
        <fullName evidence="1">Uncharacterized protein</fullName>
    </submittedName>
</protein>
<comment type="caution">
    <text evidence="1">The sequence shown here is derived from an EMBL/GenBank/DDBJ whole genome shotgun (WGS) entry which is preliminary data.</text>
</comment>
<organism evidence="1 2">
    <name type="scientific">Rhodocytophaga aerolata</name>
    <dbReference type="NCBI Taxonomy" id="455078"/>
    <lineage>
        <taxon>Bacteria</taxon>
        <taxon>Pseudomonadati</taxon>
        <taxon>Bacteroidota</taxon>
        <taxon>Cytophagia</taxon>
        <taxon>Cytophagales</taxon>
        <taxon>Rhodocytophagaceae</taxon>
        <taxon>Rhodocytophaga</taxon>
    </lineage>
</organism>
<evidence type="ECO:0000313" key="2">
    <source>
        <dbReference type="Proteomes" id="UP001168528"/>
    </source>
</evidence>
<gene>
    <name evidence="1" type="ORF">Q0590_24905</name>
</gene>
<dbReference type="Proteomes" id="UP001168528">
    <property type="component" value="Unassembled WGS sequence"/>
</dbReference>